<reference evidence="5" key="2">
    <citation type="submission" date="2015-01" db="EMBL/GenBank/DDBJ databases">
        <title>Evolutionary Origins and Diversification of the Mycorrhizal Mutualists.</title>
        <authorList>
            <consortium name="DOE Joint Genome Institute"/>
            <consortium name="Mycorrhizal Genomics Consortium"/>
            <person name="Kohler A."/>
            <person name="Kuo A."/>
            <person name="Nagy L.G."/>
            <person name="Floudas D."/>
            <person name="Copeland A."/>
            <person name="Barry K.W."/>
            <person name="Cichocki N."/>
            <person name="Veneault-Fourrey C."/>
            <person name="LaButti K."/>
            <person name="Lindquist E.A."/>
            <person name="Lipzen A."/>
            <person name="Lundell T."/>
            <person name="Morin E."/>
            <person name="Murat C."/>
            <person name="Riley R."/>
            <person name="Ohm R."/>
            <person name="Sun H."/>
            <person name="Tunlid A."/>
            <person name="Henrissat B."/>
            <person name="Grigoriev I.V."/>
            <person name="Hibbett D.S."/>
            <person name="Martin F."/>
        </authorList>
    </citation>
    <scope>NUCLEOTIDE SEQUENCE [LARGE SCALE GENOMIC DNA]</scope>
    <source>
        <strain evidence="5">F 1598</strain>
    </source>
</reference>
<dbReference type="PANTHER" id="PTHR10067">
    <property type="entry name" value="PHOSPHATIDYLSERINE DECARBOXYLASE"/>
    <property type="match status" value="1"/>
</dbReference>
<dbReference type="Pfam" id="PF02666">
    <property type="entry name" value="PS_Dcarbxylase"/>
    <property type="match status" value="1"/>
</dbReference>
<evidence type="ECO:0000313" key="5">
    <source>
        <dbReference type="Proteomes" id="UP000054166"/>
    </source>
</evidence>
<dbReference type="Proteomes" id="UP000054166">
    <property type="component" value="Unassembled WGS sequence"/>
</dbReference>
<evidence type="ECO:0000313" key="4">
    <source>
        <dbReference type="EMBL" id="KIM74861.1"/>
    </source>
</evidence>
<dbReference type="AlphaFoldDB" id="A0A0C3F4P5"/>
<feature type="region of interest" description="Disordered" evidence="3">
    <location>
        <begin position="1"/>
        <end position="82"/>
    </location>
</feature>
<sequence length="446" mass="48923">MHLLQDLEVSPDDGALKVPPPAQSAYPTEFSQQPLVEAASGVGGGAQKTLPSSYSARQSSGTSSDAEDSSGSGSGSNSGSSSEDTFECVINVKNSPICHRPQLNKKAEMDIITHVAVCASGDWAKIDKIVVGNFVTASQAQRKWYTKVISKVSSGDYRLGANSANIIVQNRITGQLEEEKMQVYAWLSIRLLYKGAKSRMEGARGRKYDDPESARDIPTFIEFHRLDVDEILDPIDPFKTFNEFFYRKLKPSARPIELPDDPYRLVSGADRQLMAFESVNEATRLWIKGREFTVARLLGDAYKGRAARYAGGAVAIFRLAPRDYHRFHSPVDGTIGPMTSISGEYYTINPQAIRTALDVYGKNVRKIVPVDSPALGCVMAVYVGAMMVGSIHTTGEEGEHVQRGQEFGYFAFGGSTIVLLFEKGVVEWDEDLLINGRSSLETLVRV</sequence>
<organism evidence="4 5">
    <name type="scientific">Piloderma croceum (strain F 1598)</name>
    <dbReference type="NCBI Taxonomy" id="765440"/>
    <lineage>
        <taxon>Eukaryota</taxon>
        <taxon>Fungi</taxon>
        <taxon>Dikarya</taxon>
        <taxon>Basidiomycota</taxon>
        <taxon>Agaricomycotina</taxon>
        <taxon>Agaricomycetes</taxon>
        <taxon>Agaricomycetidae</taxon>
        <taxon>Atheliales</taxon>
        <taxon>Atheliaceae</taxon>
        <taxon>Piloderma</taxon>
    </lineage>
</organism>
<keyword evidence="1" id="KW-0210">Decarboxylase</keyword>
<dbReference type="OrthoDB" id="5973539at2759"/>
<keyword evidence="2" id="KW-0456">Lyase</keyword>
<evidence type="ECO:0008006" key="6">
    <source>
        <dbReference type="Google" id="ProtNLM"/>
    </source>
</evidence>
<dbReference type="PANTHER" id="PTHR10067:SF17">
    <property type="entry name" value="PHOSPHATIDYLSERINE DECARBOXYLASE PROENZYME 2"/>
    <property type="match status" value="1"/>
</dbReference>
<gene>
    <name evidence="4" type="ORF">PILCRDRAFT_691729</name>
</gene>
<dbReference type="InParanoid" id="A0A0C3F4P5"/>
<dbReference type="EMBL" id="KN833054">
    <property type="protein sequence ID" value="KIM74861.1"/>
    <property type="molecule type" value="Genomic_DNA"/>
</dbReference>
<name>A0A0C3F4P5_PILCF</name>
<reference evidence="4 5" key="1">
    <citation type="submission" date="2014-04" db="EMBL/GenBank/DDBJ databases">
        <authorList>
            <consortium name="DOE Joint Genome Institute"/>
            <person name="Kuo A."/>
            <person name="Tarkka M."/>
            <person name="Buscot F."/>
            <person name="Kohler A."/>
            <person name="Nagy L.G."/>
            <person name="Floudas D."/>
            <person name="Copeland A."/>
            <person name="Barry K.W."/>
            <person name="Cichocki N."/>
            <person name="Veneault-Fourrey C."/>
            <person name="LaButti K."/>
            <person name="Lindquist E.A."/>
            <person name="Lipzen A."/>
            <person name="Lundell T."/>
            <person name="Morin E."/>
            <person name="Murat C."/>
            <person name="Sun H."/>
            <person name="Tunlid A."/>
            <person name="Henrissat B."/>
            <person name="Grigoriev I.V."/>
            <person name="Hibbett D.S."/>
            <person name="Martin F."/>
            <person name="Nordberg H.P."/>
            <person name="Cantor M.N."/>
            <person name="Hua S.X."/>
        </authorList>
    </citation>
    <scope>NUCLEOTIDE SEQUENCE [LARGE SCALE GENOMIC DNA]</scope>
    <source>
        <strain evidence="4 5">F 1598</strain>
    </source>
</reference>
<feature type="compositionally biased region" description="Polar residues" evidence="3">
    <location>
        <begin position="25"/>
        <end position="34"/>
    </location>
</feature>
<dbReference type="HOGENOM" id="CLU_029061_2_1_1"/>
<proteinExistence type="predicted"/>
<feature type="compositionally biased region" description="Polar residues" evidence="3">
    <location>
        <begin position="49"/>
        <end position="58"/>
    </location>
</feature>
<evidence type="ECO:0000256" key="3">
    <source>
        <dbReference type="SAM" id="MobiDB-lite"/>
    </source>
</evidence>
<dbReference type="STRING" id="765440.A0A0C3F4P5"/>
<accession>A0A0C3F4P5</accession>
<keyword evidence="5" id="KW-1185">Reference proteome</keyword>
<dbReference type="GO" id="GO:0008654">
    <property type="term" value="P:phospholipid biosynthetic process"/>
    <property type="evidence" value="ECO:0007669"/>
    <property type="project" value="InterPro"/>
</dbReference>
<evidence type="ECO:0000256" key="1">
    <source>
        <dbReference type="ARBA" id="ARBA00022793"/>
    </source>
</evidence>
<evidence type="ECO:0000256" key="2">
    <source>
        <dbReference type="ARBA" id="ARBA00023239"/>
    </source>
</evidence>
<dbReference type="InterPro" id="IPR003817">
    <property type="entry name" value="PS_Dcarbxylase"/>
</dbReference>
<protein>
    <recommendedName>
        <fullName evidence="6">Phosphatidylserine decarboxylase</fullName>
    </recommendedName>
</protein>
<dbReference type="GO" id="GO:0004609">
    <property type="term" value="F:phosphatidylserine decarboxylase activity"/>
    <property type="evidence" value="ECO:0007669"/>
    <property type="project" value="InterPro"/>
</dbReference>
<feature type="compositionally biased region" description="Low complexity" evidence="3">
    <location>
        <begin position="59"/>
        <end position="82"/>
    </location>
</feature>